<evidence type="ECO:0000256" key="2">
    <source>
        <dbReference type="ARBA" id="ARBA00022603"/>
    </source>
</evidence>
<dbReference type="EMBL" id="IACT01003230">
    <property type="protein sequence ID" value="LAC22479.1"/>
    <property type="molecule type" value="mRNA"/>
</dbReference>
<evidence type="ECO:0000256" key="5">
    <source>
        <dbReference type="ARBA" id="ARBA00022691"/>
    </source>
</evidence>
<keyword evidence="3 10" id="KW-0507">mRNA processing</keyword>
<evidence type="ECO:0000256" key="8">
    <source>
        <dbReference type="ARBA" id="ARBA00023242"/>
    </source>
</evidence>
<evidence type="ECO:0000256" key="3">
    <source>
        <dbReference type="ARBA" id="ARBA00022664"/>
    </source>
</evidence>
<feature type="domain" description="MRNA cap 0 methyltransferase" evidence="14">
    <location>
        <begin position="103"/>
        <end position="413"/>
    </location>
</feature>
<feature type="site" description="mRNA cap binding" evidence="12">
    <location>
        <position position="226"/>
    </location>
</feature>
<feature type="compositionally biased region" description="Basic and acidic residues" evidence="13">
    <location>
        <begin position="58"/>
        <end position="67"/>
    </location>
</feature>
<dbReference type="GO" id="GO:0005634">
    <property type="term" value="C:nucleus"/>
    <property type="evidence" value="ECO:0007669"/>
    <property type="project" value="UniProtKB-SubCell"/>
</dbReference>
<dbReference type="GO" id="GO:0003723">
    <property type="term" value="F:RNA binding"/>
    <property type="evidence" value="ECO:0007669"/>
    <property type="project" value="UniProtKB-KW"/>
</dbReference>
<evidence type="ECO:0000256" key="1">
    <source>
        <dbReference type="ARBA" id="ARBA00004123"/>
    </source>
</evidence>
<reference evidence="16" key="1">
    <citation type="submission" date="2017-11" db="EMBL/GenBank/DDBJ databases">
        <title>The sensing device of the deep-sea amphipod.</title>
        <authorList>
            <person name="Kobayashi H."/>
            <person name="Nagahama T."/>
            <person name="Arai W."/>
            <person name="Sasagawa Y."/>
            <person name="Umeda M."/>
            <person name="Hayashi T."/>
            <person name="Nikaido I."/>
            <person name="Watanabe H."/>
            <person name="Oguri K."/>
            <person name="Kitazato H."/>
            <person name="Fujioka K."/>
            <person name="Kido Y."/>
            <person name="Takami H."/>
        </authorList>
    </citation>
    <scope>NUCLEOTIDE SEQUENCE</scope>
    <source>
        <tissue evidence="16">Whole body</tissue>
    </source>
</reference>
<dbReference type="InterPro" id="IPR029063">
    <property type="entry name" value="SAM-dependent_MTases_sf"/>
</dbReference>
<dbReference type="InterPro" id="IPR004971">
    <property type="entry name" value="mRNA_G-N7_MeTrfase_dom"/>
</dbReference>
<evidence type="ECO:0000256" key="12">
    <source>
        <dbReference type="PIRSR" id="PIRSR028762-2"/>
    </source>
</evidence>
<feature type="binding site" evidence="12">
    <location>
        <begin position="112"/>
        <end position="113"/>
    </location>
    <ligand>
        <name>mRNA</name>
        <dbReference type="ChEBI" id="CHEBI:33699"/>
    </ligand>
</feature>
<keyword evidence="2 10" id="KW-0489">Methyltransferase</keyword>
<keyword evidence="8 10" id="KW-0539">Nucleus</keyword>
<feature type="binding site" evidence="11">
    <location>
        <position position="116"/>
    </location>
    <ligand>
        <name>S-adenosyl-L-methionine</name>
        <dbReference type="ChEBI" id="CHEBI:59789"/>
    </ligand>
</feature>
<feature type="site" description="mRNA cap binding" evidence="12">
    <location>
        <position position="152"/>
    </location>
</feature>
<feature type="site" description="mRNA cap binding" evidence="12">
    <location>
        <position position="405"/>
    </location>
</feature>
<comment type="similarity">
    <text evidence="10">Belongs to the class I-like SAM-binding methyltransferase superfamily. mRNA cap 0 methyltransferase family.</text>
</comment>
<dbReference type="GO" id="GO:0004482">
    <property type="term" value="F:mRNA 5'-cap (guanine-N7-)-methyltransferase activity"/>
    <property type="evidence" value="ECO:0007669"/>
    <property type="project" value="UniProtKB-EC"/>
</dbReference>
<reference evidence="15" key="2">
    <citation type="journal article" date="2018" name="Biosci. Biotechnol. Biochem.">
        <title>Polysaccharide hydrolase of the hadal zone amphipods Hirondellea gigas.</title>
        <authorList>
            <person name="Kobayashi H."/>
            <person name="Nagahama T."/>
            <person name="Arai W."/>
            <person name="Sasagawa Y."/>
            <person name="Umeda M."/>
            <person name="Hayashi T."/>
            <person name="Nikaido I."/>
            <person name="Watanabe H."/>
            <person name="Oguri K."/>
            <person name="Kitazato H."/>
            <person name="Fujioka K."/>
            <person name="Kido Y."/>
            <person name="Takami H."/>
        </authorList>
    </citation>
    <scope>NUCLEOTIDE SEQUENCE</scope>
    <source>
        <tissue evidence="15">Whole body</tissue>
    </source>
</reference>
<evidence type="ECO:0000256" key="11">
    <source>
        <dbReference type="PIRSR" id="PIRSR028762-1"/>
    </source>
</evidence>
<evidence type="ECO:0000256" key="4">
    <source>
        <dbReference type="ARBA" id="ARBA00022679"/>
    </source>
</evidence>
<comment type="subcellular location">
    <subcellularLocation>
        <location evidence="1 10">Nucleus</location>
    </subcellularLocation>
</comment>
<comment type="catalytic activity">
    <reaction evidence="9">
        <text>a 5'-end (5'-triphosphoguanosine)-ribonucleoside in mRNA + S-adenosyl-L-methionine = a 5'-end (N(7)-methyl 5'-triphosphoguanosine)-ribonucleoside in mRNA + S-adenosyl-L-homocysteine</text>
        <dbReference type="Rhea" id="RHEA:67008"/>
        <dbReference type="Rhea" id="RHEA-COMP:17166"/>
        <dbReference type="Rhea" id="RHEA-COMP:17167"/>
        <dbReference type="ChEBI" id="CHEBI:57856"/>
        <dbReference type="ChEBI" id="CHEBI:59789"/>
        <dbReference type="ChEBI" id="CHEBI:156461"/>
        <dbReference type="ChEBI" id="CHEBI:167617"/>
        <dbReference type="EC" id="2.1.1.56"/>
    </reaction>
</comment>
<dbReference type="Gene3D" id="3.40.50.150">
    <property type="entry name" value="Vaccinia Virus protein VP39"/>
    <property type="match status" value="1"/>
</dbReference>
<feature type="binding site" evidence="11">
    <location>
        <position position="165"/>
    </location>
    <ligand>
        <name>S-adenosyl-L-methionine</name>
        <dbReference type="ChEBI" id="CHEBI:59789"/>
    </ligand>
</feature>
<protein>
    <recommendedName>
        <fullName evidence="10">mRNA cap guanine-N(7) methyltransferase</fullName>
        <ecNumber evidence="10">2.1.1.56</ecNumber>
    </recommendedName>
    <alternativeName>
        <fullName evidence="10">mRNA (guanine-N(7))-methyltransferase</fullName>
    </alternativeName>
    <alternativeName>
        <fullName evidence="10">mRNA cap methyltransferase</fullName>
    </alternativeName>
</protein>
<dbReference type="InterPro" id="IPR039753">
    <property type="entry name" value="RG7MT1"/>
</dbReference>
<keyword evidence="7 10" id="KW-0506">mRNA capping</keyword>
<dbReference type="PANTHER" id="PTHR12189:SF2">
    <property type="entry name" value="MRNA CAP GUANINE-N7 METHYLTRANSFERASE"/>
    <property type="match status" value="1"/>
</dbReference>
<evidence type="ECO:0000256" key="7">
    <source>
        <dbReference type="ARBA" id="ARBA00023042"/>
    </source>
</evidence>
<feature type="compositionally biased region" description="Basic and acidic residues" evidence="13">
    <location>
        <begin position="374"/>
        <end position="384"/>
    </location>
</feature>
<evidence type="ECO:0000256" key="6">
    <source>
        <dbReference type="ARBA" id="ARBA00022884"/>
    </source>
</evidence>
<accession>A0A2P2I394</accession>
<feature type="binding site" evidence="11">
    <location>
        <position position="222"/>
    </location>
    <ligand>
        <name>S-adenosyl-L-methionine</name>
        <dbReference type="ChEBI" id="CHEBI:59789"/>
    </ligand>
</feature>
<dbReference type="PROSITE" id="PS51562">
    <property type="entry name" value="RNA_CAP0_MT"/>
    <property type="match status" value="1"/>
</dbReference>
<dbReference type="PANTHER" id="PTHR12189">
    <property type="entry name" value="MRNA GUANINE-7- METHYLTRANSFERASE"/>
    <property type="match status" value="1"/>
</dbReference>
<feature type="binding site" evidence="11">
    <location>
        <position position="143"/>
    </location>
    <ligand>
        <name>S-adenosyl-L-methionine</name>
        <dbReference type="ChEBI" id="CHEBI:59789"/>
    </ligand>
</feature>
<feature type="site" description="mRNA cap binding" evidence="12">
    <location>
        <position position="177"/>
    </location>
</feature>
<keyword evidence="6 10" id="KW-0694">RNA-binding</keyword>
<sequence length="413" mass="46452">MSLETTDACSNLMSRECNPSSVSNIEVINTRSDTETTVEHHGHNDSENSSSDNSGSKRPLEQDDAVQQKDVTKAIKVDTSLGNVVAGHYNNLEEQGLAVRNQSRILHMRNFNNWIKSFLINKHMQEVRESVPADQRIVAIDLGCGKGGDLLKWTKANIRHLVCVDIAETSVNQAKERFEYTKKKRNGAPTFSAEFIVADCTKVRFQSLLRDPCMKVHIVSCQFAFHYCFESLRQAETMIKNATSSLSSGGYFILTIPDANFIMKQLSRGGGSSFGNEVFRIEFPEDRGANPPLFGDRYQFYLEGVVNCPEFLVHQPTLKSLCKKYGLTCVYQKRFSEVYKEAMQEPQSRGLLHKMTALELYPSADGSQSSNNPREYESAKDHLDDNKQSSVLTLSASEWDAINVYTAFAFKKC</sequence>
<proteinExistence type="evidence at transcript level"/>
<feature type="compositionally biased region" description="Low complexity" evidence="13">
    <location>
        <begin position="47"/>
        <end position="56"/>
    </location>
</feature>
<dbReference type="CDD" id="cd02440">
    <property type="entry name" value="AdoMet_MTases"/>
    <property type="match status" value="1"/>
</dbReference>
<dbReference type="EC" id="2.1.1.56" evidence="10"/>
<feature type="region of interest" description="Disordered" evidence="13">
    <location>
        <begin position="33"/>
        <end position="67"/>
    </location>
</feature>
<evidence type="ECO:0000256" key="13">
    <source>
        <dbReference type="SAM" id="MobiDB-lite"/>
    </source>
</evidence>
<keyword evidence="5 10" id="KW-0949">S-adenosyl-L-methionine</keyword>
<evidence type="ECO:0000313" key="16">
    <source>
        <dbReference type="EMBL" id="LAC22479.1"/>
    </source>
</evidence>
<dbReference type="InterPro" id="IPR016899">
    <property type="entry name" value="mRNA_G-N7_MeTrfase_euk"/>
</dbReference>
<evidence type="ECO:0000256" key="10">
    <source>
        <dbReference type="PIRNR" id="PIRNR028762"/>
    </source>
</evidence>
<keyword evidence="4 10" id="KW-0808">Transferase</keyword>
<organism evidence="15">
    <name type="scientific">Hirondellea gigas</name>
    <dbReference type="NCBI Taxonomy" id="1518452"/>
    <lineage>
        <taxon>Eukaryota</taxon>
        <taxon>Metazoa</taxon>
        <taxon>Ecdysozoa</taxon>
        <taxon>Arthropoda</taxon>
        <taxon>Crustacea</taxon>
        <taxon>Multicrustacea</taxon>
        <taxon>Malacostraca</taxon>
        <taxon>Eumalacostraca</taxon>
        <taxon>Peracarida</taxon>
        <taxon>Amphipoda</taxon>
        <taxon>Amphilochidea</taxon>
        <taxon>Lysianassida</taxon>
        <taxon>Lysianassidira</taxon>
        <taxon>Lysianassoidea</taxon>
        <taxon>Lysianassidae</taxon>
        <taxon>Hirondellea</taxon>
    </lineage>
</organism>
<feature type="binding site" evidence="11">
    <location>
        <position position="227"/>
    </location>
    <ligand>
        <name>S-adenosyl-L-methionine</name>
        <dbReference type="ChEBI" id="CHEBI:59789"/>
    </ligand>
</feature>
<evidence type="ECO:0000259" key="14">
    <source>
        <dbReference type="PROSITE" id="PS51562"/>
    </source>
</evidence>
<feature type="site" description="mRNA cap binding" evidence="12">
    <location>
        <position position="310"/>
    </location>
</feature>
<dbReference type="Pfam" id="PF03291">
    <property type="entry name" value="mRNA_G-N7_MeTrfase"/>
    <property type="match status" value="1"/>
</dbReference>
<dbReference type="AlphaFoldDB" id="A0A2P2I394"/>
<dbReference type="EMBL" id="IACF01002870">
    <property type="protein sequence ID" value="LAB68507.1"/>
    <property type="molecule type" value="mRNA"/>
</dbReference>
<feature type="binding site" evidence="11">
    <location>
        <position position="199"/>
    </location>
    <ligand>
        <name>S-adenosyl-L-methionine</name>
        <dbReference type="ChEBI" id="CHEBI:59789"/>
    </ligand>
</feature>
<feature type="compositionally biased region" description="Basic and acidic residues" evidence="13">
    <location>
        <begin position="33"/>
        <end position="46"/>
    </location>
</feature>
<feature type="region of interest" description="Disordered" evidence="13">
    <location>
        <begin position="363"/>
        <end position="384"/>
    </location>
</feature>
<dbReference type="SUPFAM" id="SSF53335">
    <property type="entry name" value="S-adenosyl-L-methionine-dependent methyltransferases"/>
    <property type="match status" value="1"/>
</dbReference>
<evidence type="ECO:0000313" key="15">
    <source>
        <dbReference type="EMBL" id="LAB68507.1"/>
    </source>
</evidence>
<dbReference type="PIRSF" id="PIRSF028762">
    <property type="entry name" value="ABD1"/>
    <property type="match status" value="1"/>
</dbReference>
<evidence type="ECO:0000256" key="9">
    <source>
        <dbReference type="ARBA" id="ARBA00044712"/>
    </source>
</evidence>
<feature type="site" description="mRNA cap binding" evidence="12">
    <location>
        <position position="146"/>
    </location>
</feature>
<name>A0A2P2I394_9CRUS</name>